<dbReference type="Proteomes" id="UP000824540">
    <property type="component" value="Unassembled WGS sequence"/>
</dbReference>
<evidence type="ECO:0000259" key="13">
    <source>
        <dbReference type="PROSITE" id="PS50011"/>
    </source>
</evidence>
<dbReference type="OrthoDB" id="8596411at2759"/>
<evidence type="ECO:0000256" key="8">
    <source>
        <dbReference type="ARBA" id="ARBA00047899"/>
    </source>
</evidence>
<dbReference type="GO" id="GO:0007346">
    <property type="term" value="P:regulation of mitotic cell cycle"/>
    <property type="evidence" value="ECO:0007669"/>
    <property type="project" value="TreeGrafter"/>
</dbReference>
<evidence type="ECO:0000256" key="11">
    <source>
        <dbReference type="RuleBase" id="RU000304"/>
    </source>
</evidence>
<feature type="region of interest" description="Disordered" evidence="12">
    <location>
        <begin position="44"/>
        <end position="69"/>
    </location>
</feature>
<evidence type="ECO:0000256" key="7">
    <source>
        <dbReference type="ARBA" id="ARBA00022840"/>
    </source>
</evidence>
<evidence type="ECO:0000256" key="2">
    <source>
        <dbReference type="ARBA" id="ARBA00012513"/>
    </source>
</evidence>
<feature type="compositionally biased region" description="Polar residues" evidence="12">
    <location>
        <begin position="335"/>
        <end position="344"/>
    </location>
</feature>
<reference evidence="14" key="1">
    <citation type="thesis" date="2021" institute="BYU ScholarsArchive" country="Provo, UT, USA">
        <title>Applications of and Algorithms for Genome Assembly and Genomic Analyses with an Emphasis on Marine Teleosts.</title>
        <authorList>
            <person name="Pickett B.D."/>
        </authorList>
    </citation>
    <scope>NUCLEOTIDE SEQUENCE</scope>
    <source>
        <strain evidence="14">HI-2016</strain>
    </source>
</reference>
<name>A0A8T2PS98_9TELE</name>
<dbReference type="PROSITE" id="PS00108">
    <property type="entry name" value="PROTEIN_KINASE_ST"/>
    <property type="match status" value="1"/>
</dbReference>
<keyword evidence="3 11" id="KW-0723">Serine/threonine-protein kinase</keyword>
<dbReference type="PANTHER" id="PTHR22984:SF11">
    <property type="entry name" value="AURORA KINASE-RELATED"/>
    <property type="match status" value="1"/>
</dbReference>
<evidence type="ECO:0000256" key="5">
    <source>
        <dbReference type="ARBA" id="ARBA00022741"/>
    </source>
</evidence>
<organism evidence="14 15">
    <name type="scientific">Albula glossodonta</name>
    <name type="common">roundjaw bonefish</name>
    <dbReference type="NCBI Taxonomy" id="121402"/>
    <lineage>
        <taxon>Eukaryota</taxon>
        <taxon>Metazoa</taxon>
        <taxon>Chordata</taxon>
        <taxon>Craniata</taxon>
        <taxon>Vertebrata</taxon>
        <taxon>Euteleostomi</taxon>
        <taxon>Actinopterygii</taxon>
        <taxon>Neopterygii</taxon>
        <taxon>Teleostei</taxon>
        <taxon>Albuliformes</taxon>
        <taxon>Albulidae</taxon>
        <taxon>Albula</taxon>
    </lineage>
</organism>
<keyword evidence="6" id="KW-0418">Kinase</keyword>
<proteinExistence type="inferred from homology"/>
<evidence type="ECO:0000256" key="1">
    <source>
        <dbReference type="ARBA" id="ARBA00005505"/>
    </source>
</evidence>
<feature type="compositionally biased region" description="Basic and acidic residues" evidence="12">
    <location>
        <begin position="50"/>
        <end position="69"/>
    </location>
</feature>
<dbReference type="EC" id="2.7.11.1" evidence="2"/>
<dbReference type="PROSITE" id="PS00107">
    <property type="entry name" value="PROTEIN_KINASE_ATP"/>
    <property type="match status" value="1"/>
</dbReference>
<protein>
    <recommendedName>
        <fullName evidence="2">non-specific serine/threonine protein kinase</fullName>
        <ecNumber evidence="2">2.7.11.1</ecNumber>
    </recommendedName>
</protein>
<evidence type="ECO:0000256" key="10">
    <source>
        <dbReference type="PROSITE-ProRule" id="PRU10141"/>
    </source>
</evidence>
<keyword evidence="4" id="KW-0808">Transferase</keyword>
<comment type="catalytic activity">
    <reaction evidence="8">
        <text>L-threonyl-[protein] + ATP = O-phospho-L-threonyl-[protein] + ADP + H(+)</text>
        <dbReference type="Rhea" id="RHEA:46608"/>
        <dbReference type="Rhea" id="RHEA-COMP:11060"/>
        <dbReference type="Rhea" id="RHEA-COMP:11605"/>
        <dbReference type="ChEBI" id="CHEBI:15378"/>
        <dbReference type="ChEBI" id="CHEBI:30013"/>
        <dbReference type="ChEBI" id="CHEBI:30616"/>
        <dbReference type="ChEBI" id="CHEBI:61977"/>
        <dbReference type="ChEBI" id="CHEBI:456216"/>
        <dbReference type="EC" id="2.7.11.1"/>
    </reaction>
</comment>
<dbReference type="Gene3D" id="3.30.200.20">
    <property type="entry name" value="Phosphorylase Kinase, domain 1"/>
    <property type="match status" value="1"/>
</dbReference>
<dbReference type="GO" id="GO:0005737">
    <property type="term" value="C:cytoplasm"/>
    <property type="evidence" value="ECO:0007669"/>
    <property type="project" value="TreeGrafter"/>
</dbReference>
<keyword evidence="7 10" id="KW-0067">ATP-binding</keyword>
<dbReference type="PANTHER" id="PTHR22984">
    <property type="entry name" value="SERINE/THREONINE-PROTEIN KINASE PIM"/>
    <property type="match status" value="1"/>
</dbReference>
<evidence type="ECO:0000313" key="14">
    <source>
        <dbReference type="EMBL" id="KAG9354161.1"/>
    </source>
</evidence>
<sequence>MKRCKLARWVLCSLQNQDYVATETPLEDITPVVCTNVGRKRRLAPSVEEPDIKRQKEQPFGDKPSNEKGRRIKNIRTTYVGKIYKKGPKLGQGGFGSVYAGTRMSDGQSVALKYVCKGVGANIRLPGLEGPLPKEVGLMMKVNEPSSHPNILELYDWFERPTSYVMAMERPQPCQDLFDYSAEQGGLLDEDQARNVTKQLLGALQHCHDCGVVHRDVKPENILIQTDTKQIKLIDFGCGDPLQDDPYTNFSGTDEYMPPEWFEKQKFLAGPGTVWSVGVTVFNMVCDSFPFNVFKSRKMRHVEFPEELRLSPGEEASSRTSSAAASPLGLKTGPPWSSCSTTPGCTRPAKSPSFLPHP</sequence>
<dbReference type="Gene3D" id="1.10.510.10">
    <property type="entry name" value="Transferase(Phosphotransferase) domain 1"/>
    <property type="match status" value="1"/>
</dbReference>
<keyword evidence="5 10" id="KW-0547">Nucleotide-binding</keyword>
<dbReference type="GO" id="GO:0005524">
    <property type="term" value="F:ATP binding"/>
    <property type="evidence" value="ECO:0007669"/>
    <property type="project" value="UniProtKB-UniRule"/>
</dbReference>
<feature type="binding site" evidence="10">
    <location>
        <position position="117"/>
    </location>
    <ligand>
        <name>ATP</name>
        <dbReference type="ChEBI" id="CHEBI:30616"/>
    </ligand>
</feature>
<dbReference type="InterPro" id="IPR008271">
    <property type="entry name" value="Ser/Thr_kinase_AS"/>
</dbReference>
<dbReference type="GO" id="GO:0043066">
    <property type="term" value="P:negative regulation of apoptotic process"/>
    <property type="evidence" value="ECO:0007669"/>
    <property type="project" value="TreeGrafter"/>
</dbReference>
<dbReference type="InterPro" id="IPR011009">
    <property type="entry name" value="Kinase-like_dom_sf"/>
</dbReference>
<dbReference type="AlphaFoldDB" id="A0A8T2PS98"/>
<gene>
    <name evidence="14" type="ORF">JZ751_012285</name>
</gene>
<comment type="similarity">
    <text evidence="1">Belongs to the protein kinase superfamily. CAMK Ser/Thr protein kinase family. PIM subfamily.</text>
</comment>
<feature type="non-terminal residue" evidence="14">
    <location>
        <position position="1"/>
    </location>
</feature>
<feature type="domain" description="Protein kinase" evidence="13">
    <location>
        <begin position="84"/>
        <end position="358"/>
    </location>
</feature>
<comment type="catalytic activity">
    <reaction evidence="9">
        <text>L-seryl-[protein] + ATP = O-phospho-L-seryl-[protein] + ADP + H(+)</text>
        <dbReference type="Rhea" id="RHEA:17989"/>
        <dbReference type="Rhea" id="RHEA-COMP:9863"/>
        <dbReference type="Rhea" id="RHEA-COMP:11604"/>
        <dbReference type="ChEBI" id="CHEBI:15378"/>
        <dbReference type="ChEBI" id="CHEBI:29999"/>
        <dbReference type="ChEBI" id="CHEBI:30616"/>
        <dbReference type="ChEBI" id="CHEBI:83421"/>
        <dbReference type="ChEBI" id="CHEBI:456216"/>
        <dbReference type="EC" id="2.7.11.1"/>
    </reaction>
</comment>
<evidence type="ECO:0000256" key="6">
    <source>
        <dbReference type="ARBA" id="ARBA00022777"/>
    </source>
</evidence>
<evidence type="ECO:0000256" key="4">
    <source>
        <dbReference type="ARBA" id="ARBA00022679"/>
    </source>
</evidence>
<feature type="region of interest" description="Disordered" evidence="12">
    <location>
        <begin position="309"/>
        <end position="358"/>
    </location>
</feature>
<dbReference type="SMART" id="SM00220">
    <property type="entry name" value="S_TKc"/>
    <property type="match status" value="1"/>
</dbReference>
<dbReference type="EMBL" id="JAFBMS010000003">
    <property type="protein sequence ID" value="KAG9354161.1"/>
    <property type="molecule type" value="Genomic_DNA"/>
</dbReference>
<dbReference type="PROSITE" id="PS50011">
    <property type="entry name" value="PROTEIN_KINASE_DOM"/>
    <property type="match status" value="1"/>
</dbReference>
<accession>A0A8T2PS98</accession>
<dbReference type="InterPro" id="IPR000719">
    <property type="entry name" value="Prot_kinase_dom"/>
</dbReference>
<evidence type="ECO:0000256" key="12">
    <source>
        <dbReference type="SAM" id="MobiDB-lite"/>
    </source>
</evidence>
<evidence type="ECO:0000256" key="9">
    <source>
        <dbReference type="ARBA" id="ARBA00048679"/>
    </source>
</evidence>
<dbReference type="Pfam" id="PF00069">
    <property type="entry name" value="Pkinase"/>
    <property type="match status" value="1"/>
</dbReference>
<dbReference type="GO" id="GO:0004674">
    <property type="term" value="F:protein serine/threonine kinase activity"/>
    <property type="evidence" value="ECO:0007669"/>
    <property type="project" value="UniProtKB-KW"/>
</dbReference>
<dbReference type="InterPro" id="IPR051138">
    <property type="entry name" value="PIM_Ser/Thr_kinase"/>
</dbReference>
<evidence type="ECO:0000256" key="3">
    <source>
        <dbReference type="ARBA" id="ARBA00022527"/>
    </source>
</evidence>
<keyword evidence="15" id="KW-1185">Reference proteome</keyword>
<dbReference type="InterPro" id="IPR017441">
    <property type="entry name" value="Protein_kinase_ATP_BS"/>
</dbReference>
<comment type="caution">
    <text evidence="14">The sequence shown here is derived from an EMBL/GenBank/DDBJ whole genome shotgun (WGS) entry which is preliminary data.</text>
</comment>
<evidence type="ECO:0000313" key="15">
    <source>
        <dbReference type="Proteomes" id="UP000824540"/>
    </source>
</evidence>
<dbReference type="SUPFAM" id="SSF56112">
    <property type="entry name" value="Protein kinase-like (PK-like)"/>
    <property type="match status" value="1"/>
</dbReference>